<reference evidence="2 3" key="1">
    <citation type="submission" date="2021-06" db="EMBL/GenBank/DDBJ databases">
        <authorList>
            <person name="Criscuolo A."/>
        </authorList>
    </citation>
    <scope>NUCLEOTIDE SEQUENCE [LARGE SCALE GENOMIC DNA]</scope>
    <source>
        <strain evidence="3">CIP 111802</strain>
    </source>
</reference>
<evidence type="ECO:0000313" key="2">
    <source>
        <dbReference type="EMBL" id="CAG7626821.1"/>
    </source>
</evidence>
<keyword evidence="1" id="KW-1133">Transmembrane helix</keyword>
<dbReference type="RefSeq" id="WP_218097641.1">
    <property type="nucleotide sequence ID" value="NZ_CAJVCE010000003.1"/>
</dbReference>
<proteinExistence type="predicted"/>
<gene>
    <name evidence="2" type="ORF">PAECIP111802_01290</name>
</gene>
<keyword evidence="1" id="KW-0812">Transmembrane</keyword>
<keyword evidence="3" id="KW-1185">Reference proteome</keyword>
<evidence type="ECO:0000313" key="3">
    <source>
        <dbReference type="Proteomes" id="UP000730618"/>
    </source>
</evidence>
<evidence type="ECO:0008006" key="4">
    <source>
        <dbReference type="Google" id="ProtNLM"/>
    </source>
</evidence>
<feature type="transmembrane region" description="Helical" evidence="1">
    <location>
        <begin position="65"/>
        <end position="82"/>
    </location>
</feature>
<accession>A0ABN7TFW6</accession>
<protein>
    <recommendedName>
        <fullName evidence="4">DoxX family protein</fullName>
    </recommendedName>
</protein>
<feature type="transmembrane region" description="Helical" evidence="1">
    <location>
        <begin position="113"/>
        <end position="133"/>
    </location>
</feature>
<evidence type="ECO:0000256" key="1">
    <source>
        <dbReference type="SAM" id="Phobius"/>
    </source>
</evidence>
<keyword evidence="1" id="KW-0472">Membrane</keyword>
<feature type="transmembrane region" description="Helical" evidence="1">
    <location>
        <begin position="89"/>
        <end position="107"/>
    </location>
</feature>
<feature type="transmembrane region" description="Helical" evidence="1">
    <location>
        <begin position="28"/>
        <end position="53"/>
    </location>
</feature>
<dbReference type="Pfam" id="PF19728">
    <property type="entry name" value="DUF6220"/>
    <property type="match status" value="1"/>
</dbReference>
<organism evidence="2 3">
    <name type="scientific">Paenibacillus allorhizosphaerae</name>
    <dbReference type="NCBI Taxonomy" id="2849866"/>
    <lineage>
        <taxon>Bacteria</taxon>
        <taxon>Bacillati</taxon>
        <taxon>Bacillota</taxon>
        <taxon>Bacilli</taxon>
        <taxon>Bacillales</taxon>
        <taxon>Paenibacillaceae</taxon>
        <taxon>Paenibacillus</taxon>
    </lineage>
</organism>
<sequence>MNQESPDRIHNAEANANERSRLIRATRFVYGLLAAIYLICVILQVFFAGMGLFVNSDNLQWHRTFANSFEFVPVVMFGLSFAGRIRGSLRWLPLGLFALTVLQHMTLQLFGGVFPALHTVNALLLFWISLYLTRRSGTWLLSRK</sequence>
<dbReference type="Proteomes" id="UP000730618">
    <property type="component" value="Unassembled WGS sequence"/>
</dbReference>
<name>A0ABN7TFW6_9BACL</name>
<dbReference type="InterPro" id="IPR046192">
    <property type="entry name" value="DUF6220"/>
</dbReference>
<comment type="caution">
    <text evidence="2">The sequence shown here is derived from an EMBL/GenBank/DDBJ whole genome shotgun (WGS) entry which is preliminary data.</text>
</comment>
<dbReference type="EMBL" id="CAJVCE010000003">
    <property type="protein sequence ID" value="CAG7626821.1"/>
    <property type="molecule type" value="Genomic_DNA"/>
</dbReference>